<organism evidence="2 3">
    <name type="scientific">Calocera viscosa (strain TUFC12733)</name>
    <dbReference type="NCBI Taxonomy" id="1330018"/>
    <lineage>
        <taxon>Eukaryota</taxon>
        <taxon>Fungi</taxon>
        <taxon>Dikarya</taxon>
        <taxon>Basidiomycota</taxon>
        <taxon>Agaricomycotina</taxon>
        <taxon>Dacrymycetes</taxon>
        <taxon>Dacrymycetales</taxon>
        <taxon>Dacrymycetaceae</taxon>
        <taxon>Calocera</taxon>
    </lineage>
</organism>
<dbReference type="AlphaFoldDB" id="A0A167RH04"/>
<dbReference type="Proteomes" id="UP000076738">
    <property type="component" value="Unassembled WGS sequence"/>
</dbReference>
<evidence type="ECO:0000313" key="2">
    <source>
        <dbReference type="EMBL" id="KZP00898.1"/>
    </source>
</evidence>
<name>A0A167RH04_CALVF</name>
<gene>
    <name evidence="2" type="ORF">CALVIDRAFT_216857</name>
</gene>
<evidence type="ECO:0000313" key="3">
    <source>
        <dbReference type="Proteomes" id="UP000076738"/>
    </source>
</evidence>
<accession>A0A167RH04</accession>
<proteinExistence type="predicted"/>
<keyword evidence="3" id="KW-1185">Reference proteome</keyword>
<dbReference type="EMBL" id="KV417268">
    <property type="protein sequence ID" value="KZP00898.1"/>
    <property type="molecule type" value="Genomic_DNA"/>
</dbReference>
<protein>
    <submittedName>
        <fullName evidence="2">Uncharacterized protein</fullName>
    </submittedName>
</protein>
<feature type="region of interest" description="Disordered" evidence="1">
    <location>
        <begin position="36"/>
        <end position="71"/>
    </location>
</feature>
<reference evidence="2 3" key="1">
    <citation type="journal article" date="2016" name="Mol. Biol. Evol.">
        <title>Comparative Genomics of Early-Diverging Mushroom-Forming Fungi Provides Insights into the Origins of Lignocellulose Decay Capabilities.</title>
        <authorList>
            <person name="Nagy L.G."/>
            <person name="Riley R."/>
            <person name="Tritt A."/>
            <person name="Adam C."/>
            <person name="Daum C."/>
            <person name="Floudas D."/>
            <person name="Sun H."/>
            <person name="Yadav J.S."/>
            <person name="Pangilinan J."/>
            <person name="Larsson K.H."/>
            <person name="Matsuura K."/>
            <person name="Barry K."/>
            <person name="Labutti K."/>
            <person name="Kuo R."/>
            <person name="Ohm R.A."/>
            <person name="Bhattacharya S.S."/>
            <person name="Shirouzu T."/>
            <person name="Yoshinaga Y."/>
            <person name="Martin F.M."/>
            <person name="Grigoriev I.V."/>
            <person name="Hibbett D.S."/>
        </authorList>
    </citation>
    <scope>NUCLEOTIDE SEQUENCE [LARGE SCALE GENOMIC DNA]</scope>
    <source>
        <strain evidence="2 3">TUFC12733</strain>
    </source>
</reference>
<sequence>MRLHAQIALSSSQVRNAGRAMNRGTCLCPVRVALPKPANGLRFPTPRRERDDPGSPDTPPGQTQPGVWGGTSVRCQGNIKQGRTQCQALWSPVRDGR</sequence>
<evidence type="ECO:0000256" key="1">
    <source>
        <dbReference type="SAM" id="MobiDB-lite"/>
    </source>
</evidence>